<organism evidence="2 3">
    <name type="scientific">Alloalcanivorax venustensis ISO4</name>
    <dbReference type="NCBI Taxonomy" id="1177184"/>
    <lineage>
        <taxon>Bacteria</taxon>
        <taxon>Pseudomonadati</taxon>
        <taxon>Pseudomonadota</taxon>
        <taxon>Gammaproteobacteria</taxon>
        <taxon>Oceanospirillales</taxon>
        <taxon>Alcanivoracaceae</taxon>
        <taxon>Alloalcanivorax</taxon>
    </lineage>
</organism>
<dbReference type="Proteomes" id="UP000644441">
    <property type="component" value="Unassembled WGS sequence"/>
</dbReference>
<dbReference type="Pfam" id="PF02645">
    <property type="entry name" value="DegV"/>
    <property type="match status" value="1"/>
</dbReference>
<dbReference type="InterPro" id="IPR050270">
    <property type="entry name" value="DegV_domain_contain"/>
</dbReference>
<protein>
    <recommendedName>
        <fullName evidence="4">DegV family protein</fullName>
    </recommendedName>
</protein>
<dbReference type="RefSeq" id="WP_194856126.1">
    <property type="nucleotide sequence ID" value="NZ_ARXR01000015.1"/>
</dbReference>
<dbReference type="InterPro" id="IPR043168">
    <property type="entry name" value="DegV_C"/>
</dbReference>
<keyword evidence="1" id="KW-0446">Lipid-binding</keyword>
<gene>
    <name evidence="2" type="ORF">ISO4_01998</name>
</gene>
<evidence type="ECO:0000313" key="3">
    <source>
        <dbReference type="Proteomes" id="UP000644441"/>
    </source>
</evidence>
<dbReference type="Gene3D" id="3.30.1180.10">
    <property type="match status" value="1"/>
</dbReference>
<reference evidence="2 3" key="1">
    <citation type="submission" date="2012-09" db="EMBL/GenBank/DDBJ databases">
        <title>Genome Sequence of alkane-degrading Bacterium Alcanivorax venustensis ISO4.</title>
        <authorList>
            <person name="Lai Q."/>
            <person name="Shao Z."/>
        </authorList>
    </citation>
    <scope>NUCLEOTIDE SEQUENCE [LARGE SCALE GENOMIC DNA]</scope>
    <source>
        <strain evidence="2 3">ISO4</strain>
    </source>
</reference>
<dbReference type="PANTHER" id="PTHR33434:SF2">
    <property type="entry name" value="FATTY ACID-BINDING PROTEIN TM_1468"/>
    <property type="match status" value="1"/>
</dbReference>
<dbReference type="Gene3D" id="3.40.50.10170">
    <property type="match status" value="1"/>
</dbReference>
<dbReference type="PROSITE" id="PS51482">
    <property type="entry name" value="DEGV"/>
    <property type="match status" value="1"/>
</dbReference>
<dbReference type="EMBL" id="ARXR01000015">
    <property type="protein sequence ID" value="MBF5053396.1"/>
    <property type="molecule type" value="Genomic_DNA"/>
</dbReference>
<comment type="caution">
    <text evidence="2">The sequence shown here is derived from an EMBL/GenBank/DDBJ whole genome shotgun (WGS) entry which is preliminary data.</text>
</comment>
<accession>A0ABS0AH07</accession>
<name>A0ABS0AH07_9GAMM</name>
<proteinExistence type="predicted"/>
<evidence type="ECO:0000313" key="2">
    <source>
        <dbReference type="EMBL" id="MBF5053396.1"/>
    </source>
</evidence>
<dbReference type="InterPro" id="IPR003797">
    <property type="entry name" value="DegV"/>
</dbReference>
<dbReference type="PANTHER" id="PTHR33434">
    <property type="entry name" value="DEGV DOMAIN-CONTAINING PROTEIN DR_1986-RELATED"/>
    <property type="match status" value="1"/>
</dbReference>
<evidence type="ECO:0000256" key="1">
    <source>
        <dbReference type="ARBA" id="ARBA00023121"/>
    </source>
</evidence>
<keyword evidence="3" id="KW-1185">Reference proteome</keyword>
<dbReference type="SUPFAM" id="SSF82549">
    <property type="entry name" value="DAK1/DegV-like"/>
    <property type="match status" value="1"/>
</dbReference>
<evidence type="ECO:0008006" key="4">
    <source>
        <dbReference type="Google" id="ProtNLM"/>
    </source>
</evidence>
<sequence>MRIGLVVDSGCDLPKSFIDEHGILILPVSIRLGDQIIVDERDPERTRQFYATEASEKAHGAESIPFTMEQIKALFLDKVVVDFDYALVQTVPKSRSPIFTNATEASHAILREYKPIRKQAGVEGPFALRVTDSQTLFAGQGALAAETMRLIKSGMKITEIRQSVEVLASKATGYAVVPDIYYLHKRAKKRGDKSVSWAGAILGNALDIKPVLCARQDETFPVAKMRGFDAGVEAMFRHGARCIERGLMAPVVCVSYAGDESRIRQMPGFDRLAEAAKRHKVELLTSSMGLTGAVNIGPGALSIGMIVDDPAFTTD</sequence>